<dbReference type="GO" id="GO:0000160">
    <property type="term" value="P:phosphorelay signal transduction system"/>
    <property type="evidence" value="ECO:0007669"/>
    <property type="project" value="InterPro"/>
</dbReference>
<name>E1X4I7_HALMS</name>
<feature type="domain" description="Response regulatory" evidence="3">
    <location>
        <begin position="3"/>
        <end position="116"/>
    </location>
</feature>
<evidence type="ECO:0000313" key="5">
    <source>
        <dbReference type="Proteomes" id="UP000008963"/>
    </source>
</evidence>
<dbReference type="eggNOG" id="COG0745">
    <property type="taxonomic scope" value="Bacteria"/>
</dbReference>
<organism evidence="4 5">
    <name type="scientific">Halobacteriovorax marinus (strain ATCC BAA-682 / DSM 15412 / SJ)</name>
    <name type="common">Bacteriovorax marinus</name>
    <dbReference type="NCBI Taxonomy" id="862908"/>
    <lineage>
        <taxon>Bacteria</taxon>
        <taxon>Pseudomonadati</taxon>
        <taxon>Bdellovibrionota</taxon>
        <taxon>Bacteriovoracia</taxon>
        <taxon>Bacteriovoracales</taxon>
        <taxon>Halobacteriovoraceae</taxon>
        <taxon>Halobacteriovorax</taxon>
    </lineage>
</organism>
<dbReference type="KEGG" id="bmx:BMS_0504"/>
<dbReference type="InterPro" id="IPR011006">
    <property type="entry name" value="CheY-like_superfamily"/>
</dbReference>
<gene>
    <name evidence="4" type="ordered locus">BMS_0504</name>
</gene>
<dbReference type="Gene3D" id="3.40.50.2300">
    <property type="match status" value="1"/>
</dbReference>
<dbReference type="AlphaFoldDB" id="E1X4I7"/>
<keyword evidence="1 2" id="KW-0597">Phosphoprotein</keyword>
<keyword evidence="5" id="KW-1185">Reference proteome</keyword>
<dbReference type="SUPFAM" id="SSF52172">
    <property type="entry name" value="CheY-like"/>
    <property type="match status" value="1"/>
</dbReference>
<dbReference type="CDD" id="cd00156">
    <property type="entry name" value="REC"/>
    <property type="match status" value="1"/>
</dbReference>
<proteinExistence type="predicted"/>
<dbReference type="Pfam" id="PF00072">
    <property type="entry name" value="Response_reg"/>
    <property type="match status" value="1"/>
</dbReference>
<protein>
    <submittedName>
        <fullName evidence="4">Two-component system, response regulator</fullName>
    </submittedName>
</protein>
<dbReference type="PANTHER" id="PTHR44591:SF3">
    <property type="entry name" value="RESPONSE REGULATORY DOMAIN-CONTAINING PROTEIN"/>
    <property type="match status" value="1"/>
</dbReference>
<evidence type="ECO:0000256" key="1">
    <source>
        <dbReference type="ARBA" id="ARBA00022553"/>
    </source>
</evidence>
<accession>E1X4I7</accession>
<sequence length="117" mass="12967">MSKILIVDDEIQICEMMADLFESRGHDITVAHSGNKGAEVFSSGEFDLVISDVKMPDGDGFELARLIGESAPSFNKIIFVTGYLDVESAKLPENVKRVFKKPVRFKELLACVEEILS</sequence>
<dbReference type="InterPro" id="IPR050595">
    <property type="entry name" value="Bact_response_regulator"/>
</dbReference>
<dbReference type="RefSeq" id="WP_014243204.1">
    <property type="nucleotide sequence ID" value="NC_016620.1"/>
</dbReference>
<reference evidence="5" key="1">
    <citation type="journal article" date="2013" name="ISME J.">
        <title>A small predatory core genome in the divergent marine Bacteriovorax marinus SJ and the terrestrial Bdellovibrio bacteriovorus.</title>
        <authorList>
            <person name="Crossman L.C."/>
            <person name="Chen H."/>
            <person name="Cerdeno-Tarraga A.M."/>
            <person name="Brooks K."/>
            <person name="Quail M.A."/>
            <person name="Pineiro S.A."/>
            <person name="Hobley L."/>
            <person name="Sockett R.E."/>
            <person name="Bentley S.D."/>
            <person name="Parkhill J."/>
            <person name="Williams H.N."/>
            <person name="Stine O.C."/>
        </authorList>
    </citation>
    <scope>NUCLEOTIDE SEQUENCE [LARGE SCALE GENOMIC DNA]</scope>
    <source>
        <strain evidence="5">ATCC BAA-682 / DSM 15412 / SJ</strain>
    </source>
</reference>
<dbReference type="PROSITE" id="PS50110">
    <property type="entry name" value="RESPONSE_REGULATORY"/>
    <property type="match status" value="1"/>
</dbReference>
<evidence type="ECO:0000259" key="3">
    <source>
        <dbReference type="PROSITE" id="PS50110"/>
    </source>
</evidence>
<dbReference type="PANTHER" id="PTHR44591">
    <property type="entry name" value="STRESS RESPONSE REGULATOR PROTEIN 1"/>
    <property type="match status" value="1"/>
</dbReference>
<dbReference type="Proteomes" id="UP000008963">
    <property type="component" value="Chromosome"/>
</dbReference>
<dbReference type="HOGENOM" id="CLU_000445_69_8_7"/>
<evidence type="ECO:0000313" key="4">
    <source>
        <dbReference type="EMBL" id="CBW25417.1"/>
    </source>
</evidence>
<dbReference type="EMBL" id="FQ312005">
    <property type="protein sequence ID" value="CBW25417.1"/>
    <property type="molecule type" value="Genomic_DNA"/>
</dbReference>
<feature type="modified residue" description="4-aspartylphosphate" evidence="2">
    <location>
        <position position="52"/>
    </location>
</feature>
<dbReference type="SMART" id="SM00448">
    <property type="entry name" value="REC"/>
    <property type="match status" value="1"/>
</dbReference>
<dbReference type="OrthoDB" id="5293195at2"/>
<evidence type="ECO:0000256" key="2">
    <source>
        <dbReference type="PROSITE-ProRule" id="PRU00169"/>
    </source>
</evidence>
<dbReference type="InterPro" id="IPR001789">
    <property type="entry name" value="Sig_transdc_resp-reg_receiver"/>
</dbReference>
<dbReference type="PATRIC" id="fig|862908.3.peg.482"/>
<dbReference type="STRING" id="862908.BMS_0504"/>